<name>A0A7Y9ERH0_9ACTN</name>
<dbReference type="GO" id="GO:0015192">
    <property type="term" value="F:L-phenylalanine transmembrane transporter activity"/>
    <property type="evidence" value="ECO:0007669"/>
    <property type="project" value="TreeGrafter"/>
</dbReference>
<keyword evidence="2" id="KW-0547">Nucleotide-binding</keyword>
<organism evidence="6 7">
    <name type="scientific">Actinomadura luteofluorescens</name>
    <dbReference type="NCBI Taxonomy" id="46163"/>
    <lineage>
        <taxon>Bacteria</taxon>
        <taxon>Bacillati</taxon>
        <taxon>Actinomycetota</taxon>
        <taxon>Actinomycetes</taxon>
        <taxon>Streptosporangiales</taxon>
        <taxon>Thermomonosporaceae</taxon>
        <taxon>Actinomadura</taxon>
    </lineage>
</organism>
<evidence type="ECO:0000259" key="5">
    <source>
        <dbReference type="PROSITE" id="PS50893"/>
    </source>
</evidence>
<keyword evidence="7" id="KW-1185">Reference proteome</keyword>
<dbReference type="GO" id="GO:0005886">
    <property type="term" value="C:plasma membrane"/>
    <property type="evidence" value="ECO:0007669"/>
    <property type="project" value="TreeGrafter"/>
</dbReference>
<dbReference type="InterPro" id="IPR027417">
    <property type="entry name" value="P-loop_NTPase"/>
</dbReference>
<comment type="caution">
    <text evidence="6">The sequence shown here is derived from an EMBL/GenBank/DDBJ whole genome shotgun (WGS) entry which is preliminary data.</text>
</comment>
<dbReference type="GO" id="GO:0015808">
    <property type="term" value="P:L-alanine transport"/>
    <property type="evidence" value="ECO:0007669"/>
    <property type="project" value="TreeGrafter"/>
</dbReference>
<dbReference type="GO" id="GO:1903805">
    <property type="term" value="P:L-valine import across plasma membrane"/>
    <property type="evidence" value="ECO:0007669"/>
    <property type="project" value="TreeGrafter"/>
</dbReference>
<dbReference type="InterPro" id="IPR032823">
    <property type="entry name" value="BCA_ABC_TP_C"/>
</dbReference>
<dbReference type="InterPro" id="IPR003439">
    <property type="entry name" value="ABC_transporter-like_ATP-bd"/>
</dbReference>
<gene>
    <name evidence="6" type="ORF">BJY14_008575</name>
</gene>
<feature type="region of interest" description="Disordered" evidence="4">
    <location>
        <begin position="254"/>
        <end position="285"/>
    </location>
</feature>
<evidence type="ECO:0000256" key="3">
    <source>
        <dbReference type="ARBA" id="ARBA00022840"/>
    </source>
</evidence>
<dbReference type="RefSeq" id="WP_179848769.1">
    <property type="nucleotide sequence ID" value="NZ_JACCBA010000001.1"/>
</dbReference>
<dbReference type="Proteomes" id="UP000529783">
    <property type="component" value="Unassembled WGS sequence"/>
</dbReference>
<dbReference type="PROSITE" id="PS50893">
    <property type="entry name" value="ABC_TRANSPORTER_2"/>
    <property type="match status" value="1"/>
</dbReference>
<dbReference type="GO" id="GO:0005304">
    <property type="term" value="F:L-valine transmembrane transporter activity"/>
    <property type="evidence" value="ECO:0007669"/>
    <property type="project" value="TreeGrafter"/>
</dbReference>
<dbReference type="GO" id="GO:0005524">
    <property type="term" value="F:ATP binding"/>
    <property type="evidence" value="ECO:0007669"/>
    <property type="project" value="UniProtKB-KW"/>
</dbReference>
<dbReference type="EMBL" id="JACCBA010000001">
    <property type="protein sequence ID" value="NYD52592.1"/>
    <property type="molecule type" value="Genomic_DNA"/>
</dbReference>
<reference evidence="6 7" key="1">
    <citation type="submission" date="2020-07" db="EMBL/GenBank/DDBJ databases">
        <title>Sequencing the genomes of 1000 actinobacteria strains.</title>
        <authorList>
            <person name="Klenk H.-P."/>
        </authorList>
    </citation>
    <scope>NUCLEOTIDE SEQUENCE [LARGE SCALE GENOMIC DNA]</scope>
    <source>
        <strain evidence="6 7">DSM 40398</strain>
    </source>
</reference>
<dbReference type="InterPro" id="IPR003593">
    <property type="entry name" value="AAA+_ATPase"/>
</dbReference>
<dbReference type="SUPFAM" id="SSF52540">
    <property type="entry name" value="P-loop containing nucleoside triphosphate hydrolases"/>
    <property type="match status" value="1"/>
</dbReference>
<dbReference type="SMART" id="SM00382">
    <property type="entry name" value="AAA"/>
    <property type="match status" value="1"/>
</dbReference>
<dbReference type="PANTHER" id="PTHR45772:SF7">
    <property type="entry name" value="AMINO ACID ABC TRANSPORTER ATP-BINDING PROTEIN"/>
    <property type="match status" value="1"/>
</dbReference>
<dbReference type="Pfam" id="PF12399">
    <property type="entry name" value="BCA_ABC_TP_C"/>
    <property type="match status" value="1"/>
</dbReference>
<dbReference type="GO" id="GO:0042941">
    <property type="term" value="P:D-alanine transmembrane transport"/>
    <property type="evidence" value="ECO:0007669"/>
    <property type="project" value="TreeGrafter"/>
</dbReference>
<evidence type="ECO:0000256" key="4">
    <source>
        <dbReference type="SAM" id="MobiDB-lite"/>
    </source>
</evidence>
<dbReference type="Pfam" id="PF00005">
    <property type="entry name" value="ABC_tran"/>
    <property type="match status" value="1"/>
</dbReference>
<dbReference type="GO" id="GO:0016887">
    <property type="term" value="F:ATP hydrolysis activity"/>
    <property type="evidence" value="ECO:0007669"/>
    <property type="project" value="InterPro"/>
</dbReference>
<dbReference type="PANTHER" id="PTHR45772">
    <property type="entry name" value="CONSERVED COMPONENT OF ABC TRANSPORTER FOR NATURAL AMINO ACIDS-RELATED"/>
    <property type="match status" value="1"/>
</dbReference>
<evidence type="ECO:0000256" key="1">
    <source>
        <dbReference type="ARBA" id="ARBA00022448"/>
    </source>
</evidence>
<dbReference type="AlphaFoldDB" id="A0A7Y9ERH0"/>
<keyword evidence="3" id="KW-0067">ATP-binding</keyword>
<protein>
    <submittedName>
        <fullName evidence="6">ABC-type branched-subunit amino acid transport system ATPase component</fullName>
    </submittedName>
</protein>
<sequence>MAAAEGLRVRDVTVRFGPLTAVDGAGLTAPPGTVTGLVGPSGAGKTTLCDVITGLRRPAAGAVLLDDADLTRSAARERARRGIARTFQRAGATGSATVREAVQAAAARHAMTREQPGRTARDRWRRRFEARRDAGAVADALLARVGIQDHADRTARDAPPGVAGLTDLARALATDPAVLVLDEPWTGLPERHARALEVLLRDLAGDGLAVLVVEDEIEPVLGVCDVLHVLDDGRVIAAGPPAEVRADPRVRDAYRDAHRAGPPVTTCRSTGGDGRRRAGRRPARR</sequence>
<proteinExistence type="predicted"/>
<dbReference type="Gene3D" id="3.40.50.300">
    <property type="entry name" value="P-loop containing nucleotide triphosphate hydrolases"/>
    <property type="match status" value="1"/>
</dbReference>
<dbReference type="GO" id="GO:1903806">
    <property type="term" value="P:L-isoleucine import across plasma membrane"/>
    <property type="evidence" value="ECO:0007669"/>
    <property type="project" value="TreeGrafter"/>
</dbReference>
<evidence type="ECO:0000313" key="7">
    <source>
        <dbReference type="Proteomes" id="UP000529783"/>
    </source>
</evidence>
<accession>A0A7Y9ERH0</accession>
<evidence type="ECO:0000313" key="6">
    <source>
        <dbReference type="EMBL" id="NYD52592.1"/>
    </source>
</evidence>
<keyword evidence="1" id="KW-0813">Transport</keyword>
<feature type="domain" description="ABC transporter" evidence="5">
    <location>
        <begin position="7"/>
        <end position="257"/>
    </location>
</feature>
<dbReference type="InterPro" id="IPR051120">
    <property type="entry name" value="ABC_AA/LPS_Transport"/>
</dbReference>
<evidence type="ECO:0000256" key="2">
    <source>
        <dbReference type="ARBA" id="ARBA00022741"/>
    </source>
</evidence>
<dbReference type="GO" id="GO:0015188">
    <property type="term" value="F:L-isoleucine transmembrane transporter activity"/>
    <property type="evidence" value="ECO:0007669"/>
    <property type="project" value="TreeGrafter"/>
</dbReference>